<reference evidence="3 4" key="1">
    <citation type="submission" date="2018-08" db="EMBL/GenBank/DDBJ databases">
        <authorList>
            <person name="Khan S.A."/>
            <person name="Jeon C.O."/>
            <person name="Chun B.H."/>
            <person name="Jeong S.E."/>
        </authorList>
    </citation>
    <scope>NUCLEOTIDE SEQUENCE [LARGE SCALE GENOMIC DNA]</scope>
    <source>
        <strain evidence="3 4">S-16</strain>
    </source>
</reference>
<evidence type="ECO:0000313" key="4">
    <source>
        <dbReference type="Proteomes" id="UP000267464"/>
    </source>
</evidence>
<dbReference type="OrthoDB" id="21915at2"/>
<dbReference type="InterPro" id="IPR025698">
    <property type="entry name" value="2TM_dom"/>
</dbReference>
<evidence type="ECO:0000259" key="2">
    <source>
        <dbReference type="Pfam" id="PF13239"/>
    </source>
</evidence>
<gene>
    <name evidence="3" type="ORF">DZC73_01345</name>
</gene>
<dbReference type="AlphaFoldDB" id="A0A3N7HWP6"/>
<proteinExistence type="predicted"/>
<organism evidence="3 4">
    <name type="scientific">Piscinibacter terrae</name>
    <dbReference type="NCBI Taxonomy" id="2496871"/>
    <lineage>
        <taxon>Bacteria</taxon>
        <taxon>Pseudomonadati</taxon>
        <taxon>Pseudomonadota</taxon>
        <taxon>Betaproteobacteria</taxon>
        <taxon>Burkholderiales</taxon>
        <taxon>Sphaerotilaceae</taxon>
        <taxon>Piscinibacter</taxon>
    </lineage>
</organism>
<keyword evidence="4" id="KW-1185">Reference proteome</keyword>
<reference evidence="3 4" key="2">
    <citation type="submission" date="2018-12" db="EMBL/GenBank/DDBJ databases">
        <title>Rhizobacter gummiphilus sp. nov., a rubber-degrading bacterium isolated from the soil of a botanical garden in Japan.</title>
        <authorList>
            <person name="Shunsuke S.S."/>
        </authorList>
    </citation>
    <scope>NUCLEOTIDE SEQUENCE [LARGE SCALE GENOMIC DNA]</scope>
    <source>
        <strain evidence="3 4">S-16</strain>
    </source>
</reference>
<evidence type="ECO:0000313" key="3">
    <source>
        <dbReference type="EMBL" id="RQP26774.1"/>
    </source>
</evidence>
<keyword evidence="1" id="KW-0812">Transmembrane</keyword>
<feature type="transmembrane region" description="Helical" evidence="1">
    <location>
        <begin position="24"/>
        <end position="43"/>
    </location>
</feature>
<protein>
    <recommendedName>
        <fullName evidence="2">2TM domain-containing protein</fullName>
    </recommendedName>
</protein>
<name>A0A3N7HWP6_9BURK</name>
<feature type="transmembrane region" description="Helical" evidence="1">
    <location>
        <begin position="55"/>
        <end position="75"/>
    </location>
</feature>
<evidence type="ECO:0000256" key="1">
    <source>
        <dbReference type="SAM" id="Phobius"/>
    </source>
</evidence>
<dbReference type="EMBL" id="QUSW01000001">
    <property type="protein sequence ID" value="RQP26774.1"/>
    <property type="molecule type" value="Genomic_DNA"/>
</dbReference>
<feature type="domain" description="2TM" evidence="2">
    <location>
        <begin position="15"/>
        <end position="89"/>
    </location>
</feature>
<dbReference type="Proteomes" id="UP000267464">
    <property type="component" value="Unassembled WGS sequence"/>
</dbReference>
<sequence>MSRRYDHQDQSIEARAYRRVKRKMGFFIHAFVFLCVNGGLFVLNNIMGGGNWHVFPLWGWGLGLAIHGAVTFLSLSGDGLREQMMQAEIERLRRRA</sequence>
<keyword evidence="1" id="KW-1133">Transmembrane helix</keyword>
<comment type="caution">
    <text evidence="3">The sequence shown here is derived from an EMBL/GenBank/DDBJ whole genome shotgun (WGS) entry which is preliminary data.</text>
</comment>
<dbReference type="RefSeq" id="WP_124538400.1">
    <property type="nucleotide sequence ID" value="NZ_QUSW01000001.1"/>
</dbReference>
<keyword evidence="1" id="KW-0472">Membrane</keyword>
<dbReference type="Pfam" id="PF13239">
    <property type="entry name" value="2TM"/>
    <property type="match status" value="1"/>
</dbReference>
<accession>A0A3N7HWP6</accession>